<evidence type="ECO:0000256" key="2">
    <source>
        <dbReference type="ARBA" id="ARBA00022448"/>
    </source>
</evidence>
<feature type="domain" description="RCK C-terminal" evidence="8">
    <location>
        <begin position="210"/>
        <end position="295"/>
    </location>
</feature>
<dbReference type="SUPFAM" id="SSF116726">
    <property type="entry name" value="TrkA C-terminal domain-like"/>
    <property type="match status" value="2"/>
</dbReference>
<evidence type="ECO:0000256" key="4">
    <source>
        <dbReference type="ARBA" id="ARBA00022737"/>
    </source>
</evidence>
<dbReference type="InterPro" id="IPR004680">
    <property type="entry name" value="Cit_transptr-like_dom"/>
</dbReference>
<keyword evidence="4" id="KW-0677">Repeat</keyword>
<organism evidence="9 10">
    <name type="scientific">Salinivirga cyanobacteriivorans</name>
    <dbReference type="NCBI Taxonomy" id="1307839"/>
    <lineage>
        <taxon>Bacteria</taxon>
        <taxon>Pseudomonadati</taxon>
        <taxon>Bacteroidota</taxon>
        <taxon>Bacteroidia</taxon>
        <taxon>Bacteroidales</taxon>
        <taxon>Salinivirgaceae</taxon>
        <taxon>Salinivirga</taxon>
    </lineage>
</organism>
<evidence type="ECO:0000256" key="5">
    <source>
        <dbReference type="ARBA" id="ARBA00022989"/>
    </source>
</evidence>
<dbReference type="RefSeq" id="WP_057951372.1">
    <property type="nucleotide sequence ID" value="NZ_CP013118.1"/>
</dbReference>
<feature type="transmembrane region" description="Helical" evidence="7">
    <location>
        <begin position="58"/>
        <end position="81"/>
    </location>
</feature>
<dbReference type="PANTHER" id="PTHR43652:SF2">
    <property type="entry name" value="BASIC AMINO ACID ANTIPORTER YFCC-RELATED"/>
    <property type="match status" value="1"/>
</dbReference>
<evidence type="ECO:0000313" key="10">
    <source>
        <dbReference type="Proteomes" id="UP000064893"/>
    </source>
</evidence>
<dbReference type="PANTHER" id="PTHR43652">
    <property type="entry name" value="BASIC AMINO ACID ANTIPORTER YFCC-RELATED"/>
    <property type="match status" value="1"/>
</dbReference>
<feature type="transmembrane region" description="Helical" evidence="7">
    <location>
        <begin position="571"/>
        <end position="591"/>
    </location>
</feature>
<feature type="transmembrane region" description="Helical" evidence="7">
    <location>
        <begin position="102"/>
        <end position="122"/>
    </location>
</feature>
<feature type="transmembrane region" description="Helical" evidence="7">
    <location>
        <begin position="6"/>
        <end position="22"/>
    </location>
</feature>
<keyword evidence="5 7" id="KW-1133">Transmembrane helix</keyword>
<keyword evidence="10" id="KW-1185">Reference proteome</keyword>
<feature type="transmembrane region" description="Helical" evidence="7">
    <location>
        <begin position="448"/>
        <end position="466"/>
    </location>
</feature>
<dbReference type="Pfam" id="PF02080">
    <property type="entry name" value="TrkA_C"/>
    <property type="match status" value="1"/>
</dbReference>
<evidence type="ECO:0000256" key="3">
    <source>
        <dbReference type="ARBA" id="ARBA00022692"/>
    </source>
</evidence>
<feature type="transmembrane region" description="Helical" evidence="7">
    <location>
        <begin position="29"/>
        <end position="46"/>
    </location>
</feature>
<dbReference type="EMBL" id="CP013118">
    <property type="protein sequence ID" value="ALO13734.1"/>
    <property type="molecule type" value="Genomic_DNA"/>
</dbReference>
<feature type="transmembrane region" description="Helical" evidence="7">
    <location>
        <begin position="532"/>
        <end position="551"/>
    </location>
</feature>
<evidence type="ECO:0000313" key="9">
    <source>
        <dbReference type="EMBL" id="ALO13734.1"/>
    </source>
</evidence>
<feature type="transmembrane region" description="Helical" evidence="7">
    <location>
        <begin position="177"/>
        <end position="199"/>
    </location>
</feature>
<reference evidence="9 10" key="1">
    <citation type="submission" date="2015-11" db="EMBL/GenBank/DDBJ databases">
        <title>Description and complete genome sequence of a novel strain predominating in hypersaline microbial mats and representing a new family of the Bacteriodetes phylum.</title>
        <authorList>
            <person name="Spring S."/>
            <person name="Bunk B."/>
            <person name="Sproer C."/>
            <person name="Klenk H.-P."/>
        </authorList>
    </citation>
    <scope>NUCLEOTIDE SEQUENCE [LARGE SCALE GENOMIC DNA]</scope>
    <source>
        <strain evidence="9 10">L21-Spi-D4</strain>
    </source>
</reference>
<proteinExistence type="predicted"/>
<feature type="transmembrane region" description="Helical" evidence="7">
    <location>
        <begin position="142"/>
        <end position="165"/>
    </location>
</feature>
<dbReference type="OrthoDB" id="9765532at2"/>
<evidence type="ECO:0000256" key="6">
    <source>
        <dbReference type="ARBA" id="ARBA00023136"/>
    </source>
</evidence>
<dbReference type="Gene3D" id="3.30.70.1450">
    <property type="entry name" value="Regulator of K+ conductance, C-terminal domain"/>
    <property type="match status" value="2"/>
</dbReference>
<dbReference type="AlphaFoldDB" id="A0A0S2HUS4"/>
<dbReference type="PATRIC" id="fig|1307839.3.peg.50"/>
<dbReference type="PROSITE" id="PS51202">
    <property type="entry name" value="RCK_C"/>
    <property type="match status" value="2"/>
</dbReference>
<name>A0A0S2HUS4_9BACT</name>
<sequence>MDVFGGTLVIIAVLFILLSLYLEWIGPAYTFLVAVVFLGIFGVLSPSEILAGFANEQLAVIILLILLGDIIRRTSVIEIAFERIFKRANTVSRFRNRMMIMVGFFSAFLNNTPLVAIMMPFVHNWSKKHNESPSKLLIPLSYAAILGGCATLIGTSTNLIVSGFVQDQSIVPNLEPLNMFDFAYVGVPMLILGYLYLALFSDKLLPWNKDALSDISRSSRKFILEAQIRPKSHLINKPLHQSGLIGIEGLFLFEIIRDKQTIKVSDEGLILKENDMLRFAAESNNVADLLSDTSGLTFPKVGMLKHKSKTELVEVVVSHNSTLISKEVQQINFRAKFNGALIAIHRNGERLTGVIDDEKLRAGDVLLLLVDDLFEERITYSSDVYYISQIKEVRRLGVFRTTLLLGGTLVAIMLSAFRIIPLFMGIMVLLLILLPLKITSPKDLHKSIDYDLILIIALAIALGNAMLKTGVADMVANIFIEAFLPWGHVALLAGIYFVTSILAAYITNKAAVALIFPISLSLAANLDLNPMPFILVVAFAAAANFITPHGYQTNLMVYGPGRYTFRNFFRIGFPLTLIYMAGTIAILSLMYF</sequence>
<comment type="subcellular location">
    <subcellularLocation>
        <location evidence="1">Membrane</location>
        <topology evidence="1">Multi-pass membrane protein</topology>
    </subcellularLocation>
</comment>
<dbReference type="InterPro" id="IPR036721">
    <property type="entry name" value="RCK_C_sf"/>
</dbReference>
<dbReference type="GO" id="GO:0006813">
    <property type="term" value="P:potassium ion transport"/>
    <property type="evidence" value="ECO:0007669"/>
    <property type="project" value="InterPro"/>
</dbReference>
<feature type="domain" description="RCK C-terminal" evidence="8">
    <location>
        <begin position="299"/>
        <end position="384"/>
    </location>
</feature>
<evidence type="ECO:0000256" key="1">
    <source>
        <dbReference type="ARBA" id="ARBA00004141"/>
    </source>
</evidence>
<evidence type="ECO:0000259" key="8">
    <source>
        <dbReference type="PROSITE" id="PS51202"/>
    </source>
</evidence>
<feature type="transmembrane region" description="Helical" evidence="7">
    <location>
        <begin position="478"/>
        <end position="498"/>
    </location>
</feature>
<dbReference type="Pfam" id="PF03600">
    <property type="entry name" value="CitMHS"/>
    <property type="match status" value="1"/>
</dbReference>
<dbReference type="STRING" id="1307839.L21SP5_00052"/>
<dbReference type="InterPro" id="IPR006037">
    <property type="entry name" value="RCK_C"/>
</dbReference>
<keyword evidence="2" id="KW-0813">Transport</keyword>
<dbReference type="GO" id="GO:0005886">
    <property type="term" value="C:plasma membrane"/>
    <property type="evidence" value="ECO:0007669"/>
    <property type="project" value="TreeGrafter"/>
</dbReference>
<protein>
    <submittedName>
        <fullName evidence="9">Transporter, divalent anion:Na+ symporter (DASS) family</fullName>
    </submittedName>
</protein>
<accession>A0A0S2HUS4</accession>
<dbReference type="Proteomes" id="UP000064893">
    <property type="component" value="Chromosome"/>
</dbReference>
<dbReference type="KEGG" id="blq:L21SP5_00052"/>
<dbReference type="GO" id="GO:0008324">
    <property type="term" value="F:monoatomic cation transmembrane transporter activity"/>
    <property type="evidence" value="ECO:0007669"/>
    <property type="project" value="InterPro"/>
</dbReference>
<keyword evidence="3 7" id="KW-0812">Transmembrane</keyword>
<dbReference type="InterPro" id="IPR051679">
    <property type="entry name" value="DASS-Related_Transporters"/>
</dbReference>
<keyword evidence="6 7" id="KW-0472">Membrane</keyword>
<gene>
    <name evidence="9" type="ORF">L21SP5_00052</name>
</gene>
<feature type="transmembrane region" description="Helical" evidence="7">
    <location>
        <begin position="510"/>
        <end position="526"/>
    </location>
</feature>
<evidence type="ECO:0000256" key="7">
    <source>
        <dbReference type="SAM" id="Phobius"/>
    </source>
</evidence>
<feature type="transmembrane region" description="Helical" evidence="7">
    <location>
        <begin position="419"/>
        <end position="436"/>
    </location>
</feature>